<sequence>MKNDITFIEKISGSIVVLYRICLTGCRMRPVFVRNSGGISSLNDSSITINLICKNKKQTFFDVLKSSSSSKSSDSESKILLAAVFLDAVVLFPPAVVAFFDLVFFEAADITKSELFESSSLSSSSSSSSSSLCGLSSSSSSSLSANVRCGGGVVVVVVVVVIVGGSFSSLRLLVNAFFLSTNSGDTPIRCANGMYSFSLSESIAMTLLFVEAISTLFTGLSEFVFLNNSESILGTIRSPSGDAVHVQIVQHDLIHQEIVLNLLPKDLLMLKVEPDFQVSTFQLLKYLHNRLYVWHNIQDEPDRILAEFLLIFFRQCNDEFNSRILQTRIGSSVISNDLPLSNIAASPFITNRCVSICSIVPLNPLNHGFIDRISRPCIKRRILSTISRGL</sequence>
<comment type="caution">
    <text evidence="2">The sequence shown here is derived from an EMBL/GenBank/DDBJ whole genome shotgun (WGS) entry which is preliminary data.</text>
</comment>
<dbReference type="EMBL" id="ASGP02000006">
    <property type="protein sequence ID" value="KAH9501317.1"/>
    <property type="molecule type" value="Genomic_DNA"/>
</dbReference>
<keyword evidence="1" id="KW-0812">Transmembrane</keyword>
<feature type="transmembrane region" description="Helical" evidence="1">
    <location>
        <begin position="152"/>
        <end position="174"/>
    </location>
</feature>
<name>A0A922KXZ1_DERFA</name>
<feature type="transmembrane region" description="Helical" evidence="1">
    <location>
        <begin position="79"/>
        <end position="105"/>
    </location>
</feature>
<keyword evidence="3" id="KW-1185">Reference proteome</keyword>
<evidence type="ECO:0000313" key="3">
    <source>
        <dbReference type="Proteomes" id="UP000790347"/>
    </source>
</evidence>
<dbReference type="Proteomes" id="UP000790347">
    <property type="component" value="Unassembled WGS sequence"/>
</dbReference>
<organism evidence="2 3">
    <name type="scientific">Dermatophagoides farinae</name>
    <name type="common">American house dust mite</name>
    <dbReference type="NCBI Taxonomy" id="6954"/>
    <lineage>
        <taxon>Eukaryota</taxon>
        <taxon>Metazoa</taxon>
        <taxon>Ecdysozoa</taxon>
        <taxon>Arthropoda</taxon>
        <taxon>Chelicerata</taxon>
        <taxon>Arachnida</taxon>
        <taxon>Acari</taxon>
        <taxon>Acariformes</taxon>
        <taxon>Sarcoptiformes</taxon>
        <taxon>Astigmata</taxon>
        <taxon>Psoroptidia</taxon>
        <taxon>Analgoidea</taxon>
        <taxon>Pyroglyphidae</taxon>
        <taxon>Dermatophagoidinae</taxon>
        <taxon>Dermatophagoides</taxon>
    </lineage>
</organism>
<reference evidence="2" key="2">
    <citation type="journal article" date="2022" name="Res Sq">
        <title>Comparative Genomics Reveals Insights into the Divergent Evolution of Astigmatic Mites and Household Pest Adaptations.</title>
        <authorList>
            <person name="Xiong Q."/>
            <person name="Wan A.T.-Y."/>
            <person name="Liu X.-Y."/>
            <person name="Fung C.S.-H."/>
            <person name="Xiao X."/>
            <person name="Malainual N."/>
            <person name="Hou J."/>
            <person name="Wang L."/>
            <person name="Wang M."/>
            <person name="Yang K."/>
            <person name="Cui Y."/>
            <person name="Leung E."/>
            <person name="Nong W."/>
            <person name="Shin S.-K."/>
            <person name="Au S."/>
            <person name="Jeong K.Y."/>
            <person name="Chew F.T."/>
            <person name="Hui J."/>
            <person name="Leung T.F."/>
            <person name="Tungtrongchitr A."/>
            <person name="Zhong N."/>
            <person name="Liu Z."/>
            <person name="Tsui S."/>
        </authorList>
    </citation>
    <scope>NUCLEOTIDE SEQUENCE</scope>
    <source>
        <strain evidence="2">Derf</strain>
        <tissue evidence="2">Whole organism</tissue>
    </source>
</reference>
<proteinExistence type="predicted"/>
<evidence type="ECO:0000256" key="1">
    <source>
        <dbReference type="SAM" id="Phobius"/>
    </source>
</evidence>
<protein>
    <submittedName>
        <fullName evidence="2">Uncharacterized protein</fullName>
    </submittedName>
</protein>
<keyword evidence="1" id="KW-1133">Transmembrane helix</keyword>
<gene>
    <name evidence="2" type="ORF">DERF_012171</name>
</gene>
<evidence type="ECO:0000313" key="2">
    <source>
        <dbReference type="EMBL" id="KAH9501317.1"/>
    </source>
</evidence>
<accession>A0A922KXZ1</accession>
<dbReference type="AlphaFoldDB" id="A0A922KXZ1"/>
<keyword evidence="1" id="KW-0472">Membrane</keyword>
<reference evidence="2" key="1">
    <citation type="submission" date="2013-05" db="EMBL/GenBank/DDBJ databases">
        <authorList>
            <person name="Yim A.K.Y."/>
            <person name="Chan T.F."/>
            <person name="Ji K.M."/>
            <person name="Liu X.Y."/>
            <person name="Zhou J.W."/>
            <person name="Li R.Q."/>
            <person name="Yang K.Y."/>
            <person name="Li J."/>
            <person name="Li M."/>
            <person name="Law P.T.W."/>
            <person name="Wu Y.L."/>
            <person name="Cai Z.L."/>
            <person name="Qin H."/>
            <person name="Bao Y."/>
            <person name="Leung R.K.K."/>
            <person name="Ng P.K.S."/>
            <person name="Zou J."/>
            <person name="Zhong X.J."/>
            <person name="Ran P.X."/>
            <person name="Zhong N.S."/>
            <person name="Liu Z.G."/>
            <person name="Tsui S.K.W."/>
        </authorList>
    </citation>
    <scope>NUCLEOTIDE SEQUENCE</scope>
    <source>
        <strain evidence="2">Derf</strain>
        <tissue evidence="2">Whole organism</tissue>
    </source>
</reference>